<keyword evidence="6 10" id="KW-0418">Kinase</keyword>
<gene>
    <name evidence="12" type="ORF">HLH25_06350</name>
    <name evidence="11" type="ORF">HLH26_05195</name>
</gene>
<evidence type="ECO:0000256" key="7">
    <source>
        <dbReference type="ARBA" id="ARBA00022840"/>
    </source>
</evidence>
<evidence type="ECO:0000256" key="10">
    <source>
        <dbReference type="RuleBase" id="RU363066"/>
    </source>
</evidence>
<accession>A0A7W4IJC1</accession>
<dbReference type="GO" id="GO:0005524">
    <property type="term" value="F:ATP binding"/>
    <property type="evidence" value="ECO:0007669"/>
    <property type="project" value="UniProtKB-KW"/>
</dbReference>
<dbReference type="Proteomes" id="UP000540490">
    <property type="component" value="Unassembled WGS sequence"/>
</dbReference>
<dbReference type="RefSeq" id="WP_182973260.1">
    <property type="nucleotide sequence ID" value="NZ_JABEQN010000005.1"/>
</dbReference>
<evidence type="ECO:0000313" key="14">
    <source>
        <dbReference type="Proteomes" id="UP000561077"/>
    </source>
</evidence>
<keyword evidence="7 10" id="KW-0067">ATP-binding</keyword>
<keyword evidence="5 10" id="KW-0547">Nucleotide-binding</keyword>
<dbReference type="GO" id="GO:0005737">
    <property type="term" value="C:cytoplasm"/>
    <property type="evidence" value="ECO:0007669"/>
    <property type="project" value="TreeGrafter"/>
</dbReference>
<evidence type="ECO:0000256" key="1">
    <source>
        <dbReference type="ARBA" id="ARBA00004761"/>
    </source>
</evidence>
<dbReference type="EMBL" id="JABEQN010000005">
    <property type="protein sequence ID" value="MBB2193266.1"/>
    <property type="molecule type" value="Genomic_DNA"/>
</dbReference>
<dbReference type="AlphaFoldDB" id="A0A7W4IJC1"/>
<evidence type="ECO:0000256" key="6">
    <source>
        <dbReference type="ARBA" id="ARBA00022777"/>
    </source>
</evidence>
<dbReference type="GO" id="GO:0046316">
    <property type="term" value="F:gluconokinase activity"/>
    <property type="evidence" value="ECO:0007669"/>
    <property type="project" value="UniProtKB-EC"/>
</dbReference>
<comment type="similarity">
    <text evidence="2 10">Belongs to the gluconokinase GntK/GntV family.</text>
</comment>
<comment type="caution">
    <text evidence="11">The sequence shown here is derived from an EMBL/GenBank/DDBJ whole genome shotgun (WGS) entry which is preliminary data.</text>
</comment>
<dbReference type="SUPFAM" id="SSF52540">
    <property type="entry name" value="P-loop containing nucleoside triphosphate hydrolases"/>
    <property type="match status" value="1"/>
</dbReference>
<evidence type="ECO:0000256" key="2">
    <source>
        <dbReference type="ARBA" id="ARBA00008420"/>
    </source>
</evidence>
<name>A0A7W4IJC1_9PROT</name>
<keyword evidence="4 10" id="KW-0808">Transferase</keyword>
<dbReference type="EC" id="2.7.1.12" evidence="3 10"/>
<dbReference type="PANTHER" id="PTHR43442:SF3">
    <property type="entry name" value="GLUCONOKINASE-RELATED"/>
    <property type="match status" value="1"/>
</dbReference>
<evidence type="ECO:0000256" key="5">
    <source>
        <dbReference type="ARBA" id="ARBA00022741"/>
    </source>
</evidence>
<evidence type="ECO:0000256" key="8">
    <source>
        <dbReference type="ARBA" id="ARBA00023064"/>
    </source>
</evidence>
<dbReference type="NCBIfam" id="TIGR01313">
    <property type="entry name" value="therm_gnt_kin"/>
    <property type="match status" value="1"/>
</dbReference>
<dbReference type="FunFam" id="3.40.50.300:FF:000522">
    <property type="entry name" value="Gluconokinase"/>
    <property type="match status" value="1"/>
</dbReference>
<dbReference type="InterPro" id="IPR006001">
    <property type="entry name" value="Therm_gnt_kin"/>
</dbReference>
<evidence type="ECO:0000313" key="12">
    <source>
        <dbReference type="EMBL" id="MBB2193266.1"/>
    </source>
</evidence>
<proteinExistence type="inferred from homology"/>
<dbReference type="EMBL" id="JABEQO010000004">
    <property type="protein sequence ID" value="MBB2163940.1"/>
    <property type="molecule type" value="Genomic_DNA"/>
</dbReference>
<dbReference type="Gene3D" id="3.40.50.300">
    <property type="entry name" value="P-loop containing nucleotide triphosphate hydrolases"/>
    <property type="match status" value="1"/>
</dbReference>
<sequence length="192" mass="20942">MSAPGQERHPPLAVAEGIPPHVIVLMGVSGSGKTSVAEGLHNLLGWPFQEGDLLHPEANVEKMAAGIPLTDEDRLPWLGLCHDWIAERLADGGGGILTCSALKRSYRDILRGASRRVTFIYLDVPKTMLETRLARRQGHYMPPSLLPSQLATLEVPTPDEHALVVECEGPPAEVIARVLSEIRYHIGRLGQE</sequence>
<comment type="catalytic activity">
    <reaction evidence="9 10">
        <text>D-gluconate + ATP = 6-phospho-D-gluconate + ADP + H(+)</text>
        <dbReference type="Rhea" id="RHEA:19433"/>
        <dbReference type="ChEBI" id="CHEBI:15378"/>
        <dbReference type="ChEBI" id="CHEBI:18391"/>
        <dbReference type="ChEBI" id="CHEBI:30616"/>
        <dbReference type="ChEBI" id="CHEBI:58759"/>
        <dbReference type="ChEBI" id="CHEBI:456216"/>
        <dbReference type="EC" id="2.7.1.12"/>
    </reaction>
</comment>
<evidence type="ECO:0000256" key="9">
    <source>
        <dbReference type="ARBA" id="ARBA00048090"/>
    </source>
</evidence>
<evidence type="ECO:0000313" key="13">
    <source>
        <dbReference type="Proteomes" id="UP000540490"/>
    </source>
</evidence>
<evidence type="ECO:0000256" key="4">
    <source>
        <dbReference type="ARBA" id="ARBA00022679"/>
    </source>
</evidence>
<protein>
    <recommendedName>
        <fullName evidence="3 10">Gluconokinase</fullName>
        <ecNumber evidence="3 10">2.7.1.12</ecNumber>
    </recommendedName>
</protein>
<dbReference type="GO" id="GO:0019521">
    <property type="term" value="P:D-gluconate metabolic process"/>
    <property type="evidence" value="ECO:0007669"/>
    <property type="project" value="UniProtKB-KW"/>
</dbReference>
<reference evidence="13 14" key="1">
    <citation type="submission" date="2020-04" db="EMBL/GenBank/DDBJ databases">
        <title>Description of novel Gluconacetobacter.</title>
        <authorList>
            <person name="Sombolestani A."/>
        </authorList>
    </citation>
    <scope>NUCLEOTIDE SEQUENCE [LARGE SCALE GENOMIC DNA]</scope>
    <source>
        <strain evidence="12 13">LMG 1728</strain>
        <strain evidence="11 14">LMG 1731</strain>
    </source>
</reference>
<keyword evidence="13" id="KW-1185">Reference proteome</keyword>
<dbReference type="PANTHER" id="PTHR43442">
    <property type="entry name" value="GLUCONOKINASE-RELATED"/>
    <property type="match status" value="1"/>
</dbReference>
<dbReference type="InterPro" id="IPR027417">
    <property type="entry name" value="P-loop_NTPase"/>
</dbReference>
<dbReference type="Pfam" id="PF13671">
    <property type="entry name" value="AAA_33"/>
    <property type="match status" value="1"/>
</dbReference>
<dbReference type="CDD" id="cd02021">
    <property type="entry name" value="GntK"/>
    <property type="match status" value="1"/>
</dbReference>
<keyword evidence="8" id="KW-0311">Gluconate utilization</keyword>
<evidence type="ECO:0000313" key="11">
    <source>
        <dbReference type="EMBL" id="MBB2163940.1"/>
    </source>
</evidence>
<comment type="pathway">
    <text evidence="1">Carbohydrate acid metabolism.</text>
</comment>
<evidence type="ECO:0000256" key="3">
    <source>
        <dbReference type="ARBA" id="ARBA00012054"/>
    </source>
</evidence>
<dbReference type="Proteomes" id="UP000561077">
    <property type="component" value="Unassembled WGS sequence"/>
</dbReference>
<organism evidence="11 14">
    <name type="scientific">Gluconacetobacter dulcium</name>
    <dbReference type="NCBI Taxonomy" id="2729096"/>
    <lineage>
        <taxon>Bacteria</taxon>
        <taxon>Pseudomonadati</taxon>
        <taxon>Pseudomonadota</taxon>
        <taxon>Alphaproteobacteria</taxon>
        <taxon>Acetobacterales</taxon>
        <taxon>Acetobacteraceae</taxon>
        <taxon>Gluconacetobacter</taxon>
    </lineage>
</organism>